<dbReference type="KEGG" id="sted:SPTER_12060"/>
<evidence type="ECO:0000259" key="2">
    <source>
        <dbReference type="Pfam" id="PF21390"/>
    </source>
</evidence>
<gene>
    <name evidence="3" type="ORF">SPTER_12060</name>
</gene>
<dbReference type="AlphaFoldDB" id="A0A517DRB1"/>
<dbReference type="InterPro" id="IPR000683">
    <property type="entry name" value="Gfo/Idh/MocA-like_OxRdtase_N"/>
</dbReference>
<name>A0A517DRB1_9FIRM</name>
<organism evidence="3 4">
    <name type="scientific">Sporomusa termitida</name>
    <dbReference type="NCBI Taxonomy" id="2377"/>
    <lineage>
        <taxon>Bacteria</taxon>
        <taxon>Bacillati</taxon>
        <taxon>Bacillota</taxon>
        <taxon>Negativicutes</taxon>
        <taxon>Selenomonadales</taxon>
        <taxon>Sporomusaceae</taxon>
        <taxon>Sporomusa</taxon>
    </lineage>
</organism>
<dbReference type="GO" id="GO:0000166">
    <property type="term" value="F:nucleotide binding"/>
    <property type="evidence" value="ECO:0007669"/>
    <property type="project" value="InterPro"/>
</dbReference>
<dbReference type="SUPFAM" id="SSF51735">
    <property type="entry name" value="NAD(P)-binding Rossmann-fold domains"/>
    <property type="match status" value="1"/>
</dbReference>
<dbReference type="InterPro" id="IPR010091">
    <property type="entry name" value="Thiazolinyl_imide_reductase"/>
</dbReference>
<dbReference type="PANTHER" id="PTHR43377">
    <property type="entry name" value="BILIVERDIN REDUCTASE A"/>
    <property type="match status" value="1"/>
</dbReference>
<feature type="domain" description="Thiazolinyl imine reductase-like C-terminal" evidence="2">
    <location>
        <begin position="151"/>
        <end position="250"/>
    </location>
</feature>
<dbReference type="OrthoDB" id="9760689at2"/>
<dbReference type="InterPro" id="IPR051450">
    <property type="entry name" value="Gfo/Idh/MocA_Oxidoreductases"/>
</dbReference>
<accession>A0A517DRB1</accession>
<evidence type="ECO:0000259" key="1">
    <source>
        <dbReference type="Pfam" id="PF01408"/>
    </source>
</evidence>
<keyword evidence="4" id="KW-1185">Reference proteome</keyword>
<reference evidence="3 4" key="1">
    <citation type="submission" date="2019-02" db="EMBL/GenBank/DDBJ databases">
        <title>Closed genome of Sporomusa termitida DSM 4440.</title>
        <authorList>
            <person name="Poehlein A."/>
            <person name="Daniel R."/>
        </authorList>
    </citation>
    <scope>NUCLEOTIDE SEQUENCE [LARGE SCALE GENOMIC DNA]</scope>
    <source>
        <strain evidence="3 4">DSM 4440</strain>
    </source>
</reference>
<dbReference type="Gene3D" id="3.40.50.720">
    <property type="entry name" value="NAD(P)-binding Rossmann-like Domain"/>
    <property type="match status" value="1"/>
</dbReference>
<dbReference type="PANTHER" id="PTHR43377:SF1">
    <property type="entry name" value="BILIVERDIN REDUCTASE A"/>
    <property type="match status" value="1"/>
</dbReference>
<dbReference type="Gene3D" id="3.30.360.10">
    <property type="entry name" value="Dihydrodipicolinate Reductase, domain 2"/>
    <property type="match status" value="1"/>
</dbReference>
<dbReference type="InterPro" id="IPR036291">
    <property type="entry name" value="NAD(P)-bd_dom_sf"/>
</dbReference>
<dbReference type="EMBL" id="CP036259">
    <property type="protein sequence ID" value="QDR79904.1"/>
    <property type="molecule type" value="Genomic_DNA"/>
</dbReference>
<protein>
    <submittedName>
        <fullName evidence="3">Thiaz-red: thiazolinyl imide reductase</fullName>
    </submittedName>
</protein>
<dbReference type="InterPro" id="IPR048655">
    <property type="entry name" value="Irp3-like_C"/>
</dbReference>
<dbReference type="Pfam" id="PF21390">
    <property type="entry name" value="Irp3-like_C"/>
    <property type="match status" value="1"/>
</dbReference>
<dbReference type="NCBIfam" id="TIGR01761">
    <property type="entry name" value="thiaz-red"/>
    <property type="match status" value="1"/>
</dbReference>
<dbReference type="RefSeq" id="WP_144349489.1">
    <property type="nucleotide sequence ID" value="NZ_CP036259.1"/>
</dbReference>
<dbReference type="Pfam" id="PF01408">
    <property type="entry name" value="GFO_IDH_MocA"/>
    <property type="match status" value="1"/>
</dbReference>
<evidence type="ECO:0000313" key="3">
    <source>
        <dbReference type="EMBL" id="QDR79904.1"/>
    </source>
</evidence>
<evidence type="ECO:0000313" key="4">
    <source>
        <dbReference type="Proteomes" id="UP000320776"/>
    </source>
</evidence>
<sequence length="362" mass="40712">MLKAVKPLRVVVCGTTFGRIYLHGIQQMQDEFELAGILARGSRQAQQCAEKYNVPLYTDVEQLPNDSIDVACVVIRSTVAGGQGTQLADNLLLKGIHVMQEYPVHHDDLVKCMRSARRSACHYRLNSFYPDLETVRSFIITARQALQQSEALYIDAACSIQVLFPLVDILGQSLGGFRPWSFRTEAKPLSESPFCSLSGKIRGIPINLRVQNQVDPSDPDNHTHLLHRIVIGTNNGRLMMTDSHGLVIWSPRMHVARGNERVPGLDGSDHLVDFPVTELVTPFKMQSFKTVYNNLWPESIQQSLRRFRATILSREDDQQLLQYHLTACQVWQDIGQQLGMAQLIKAQPPHPLSLAELQALAR</sequence>
<dbReference type="Proteomes" id="UP000320776">
    <property type="component" value="Chromosome"/>
</dbReference>
<proteinExistence type="predicted"/>
<feature type="domain" description="Gfo/Idh/MocA-like oxidoreductase N-terminal" evidence="1">
    <location>
        <begin position="8"/>
        <end position="123"/>
    </location>
</feature>